<feature type="compositionally biased region" description="Polar residues" evidence="1">
    <location>
        <begin position="69"/>
        <end position="79"/>
    </location>
</feature>
<gene>
    <name evidence="2" type="ORF">ECPE_LOCUS4113</name>
</gene>
<dbReference type="Proteomes" id="UP000272942">
    <property type="component" value="Unassembled WGS sequence"/>
</dbReference>
<accession>A0A183AAX8</accession>
<dbReference type="EMBL" id="UZAN01041004">
    <property type="protein sequence ID" value="VDP71665.1"/>
    <property type="molecule type" value="Genomic_DNA"/>
</dbReference>
<dbReference type="WBParaSite" id="ECPE_0000412101-mRNA-1">
    <property type="protein sequence ID" value="ECPE_0000412101-mRNA-1"/>
    <property type="gene ID" value="ECPE_0000412101"/>
</dbReference>
<reference evidence="4" key="1">
    <citation type="submission" date="2016-06" db="UniProtKB">
        <authorList>
            <consortium name="WormBaseParasite"/>
        </authorList>
    </citation>
    <scope>IDENTIFICATION</scope>
</reference>
<name>A0A183AAX8_9TREM</name>
<reference evidence="2 3" key="2">
    <citation type="submission" date="2018-11" db="EMBL/GenBank/DDBJ databases">
        <authorList>
            <consortium name="Pathogen Informatics"/>
        </authorList>
    </citation>
    <scope>NUCLEOTIDE SEQUENCE [LARGE SCALE GENOMIC DNA]</scope>
    <source>
        <strain evidence="2 3">Egypt</strain>
    </source>
</reference>
<dbReference type="OrthoDB" id="6235974at2759"/>
<sequence>MRVHFSTFRYSSSTLQPQSDHGFIRHQSVPRNSVDPDLGYVQYPNPVAPSTDEPQTYHLVRQAPPSPLDYSSQPRSSLPNPCVAPVPPQQSWAGPSHTIEWPPNPYHVPPAGVFYRPRGCHTMTDFNDGQSELQCEVDHRLECMGFTMTYSGCGLNGVVKLVAVYDSD</sequence>
<feature type="region of interest" description="Disordered" evidence="1">
    <location>
        <begin position="1"/>
        <end position="81"/>
    </location>
</feature>
<feature type="compositionally biased region" description="Polar residues" evidence="1">
    <location>
        <begin position="8"/>
        <end position="19"/>
    </location>
</feature>
<dbReference type="AlphaFoldDB" id="A0A183AAX8"/>
<evidence type="ECO:0000313" key="2">
    <source>
        <dbReference type="EMBL" id="VDP71665.1"/>
    </source>
</evidence>
<protein>
    <submittedName>
        <fullName evidence="4">Velvet domain-containing protein</fullName>
    </submittedName>
</protein>
<proteinExistence type="predicted"/>
<evidence type="ECO:0000256" key="1">
    <source>
        <dbReference type="SAM" id="MobiDB-lite"/>
    </source>
</evidence>
<organism evidence="4">
    <name type="scientific">Echinostoma caproni</name>
    <dbReference type="NCBI Taxonomy" id="27848"/>
    <lineage>
        <taxon>Eukaryota</taxon>
        <taxon>Metazoa</taxon>
        <taxon>Spiralia</taxon>
        <taxon>Lophotrochozoa</taxon>
        <taxon>Platyhelminthes</taxon>
        <taxon>Trematoda</taxon>
        <taxon>Digenea</taxon>
        <taxon>Plagiorchiida</taxon>
        <taxon>Echinostomata</taxon>
        <taxon>Echinostomatoidea</taxon>
        <taxon>Echinostomatidae</taxon>
        <taxon>Echinostoma</taxon>
    </lineage>
</organism>
<evidence type="ECO:0000313" key="3">
    <source>
        <dbReference type="Proteomes" id="UP000272942"/>
    </source>
</evidence>
<evidence type="ECO:0000313" key="4">
    <source>
        <dbReference type="WBParaSite" id="ECPE_0000412101-mRNA-1"/>
    </source>
</evidence>
<keyword evidence="3" id="KW-1185">Reference proteome</keyword>